<evidence type="ECO:0000313" key="5">
    <source>
        <dbReference type="EMBL" id="CAF1017906.1"/>
    </source>
</evidence>
<dbReference type="SMART" id="SM00320">
    <property type="entry name" value="WD40"/>
    <property type="match status" value="7"/>
</dbReference>
<organism evidence="5 6">
    <name type="scientific">Brachionus calyciflorus</name>
    <dbReference type="NCBI Taxonomy" id="104777"/>
    <lineage>
        <taxon>Eukaryota</taxon>
        <taxon>Metazoa</taxon>
        <taxon>Spiralia</taxon>
        <taxon>Gnathifera</taxon>
        <taxon>Rotifera</taxon>
        <taxon>Eurotatoria</taxon>
        <taxon>Monogononta</taxon>
        <taxon>Pseudotrocha</taxon>
        <taxon>Ploima</taxon>
        <taxon>Brachionidae</taxon>
        <taxon>Brachionus</taxon>
    </lineage>
</organism>
<accession>A0A814I2N7</accession>
<dbReference type="Gene3D" id="2.130.10.10">
    <property type="entry name" value="YVTN repeat-like/Quinoprotein amine dehydrogenase"/>
    <property type="match status" value="2"/>
</dbReference>
<evidence type="ECO:0000313" key="6">
    <source>
        <dbReference type="Proteomes" id="UP000663879"/>
    </source>
</evidence>
<evidence type="ECO:0000256" key="4">
    <source>
        <dbReference type="SAM" id="Coils"/>
    </source>
</evidence>
<evidence type="ECO:0000256" key="2">
    <source>
        <dbReference type="ARBA" id="ARBA00022737"/>
    </source>
</evidence>
<dbReference type="AlphaFoldDB" id="A0A814I2N7"/>
<dbReference type="CDD" id="cd00200">
    <property type="entry name" value="WD40"/>
    <property type="match status" value="1"/>
</dbReference>
<evidence type="ECO:0000256" key="1">
    <source>
        <dbReference type="ARBA" id="ARBA00022574"/>
    </source>
</evidence>
<keyword evidence="4" id="KW-0175">Coiled coil</keyword>
<dbReference type="OrthoDB" id="1068471at2759"/>
<feature type="repeat" description="WD" evidence="3">
    <location>
        <begin position="301"/>
        <end position="341"/>
    </location>
</feature>
<reference evidence="5" key="1">
    <citation type="submission" date="2021-02" db="EMBL/GenBank/DDBJ databases">
        <authorList>
            <person name="Nowell W R."/>
        </authorList>
    </citation>
    <scope>NUCLEOTIDE SEQUENCE</scope>
    <source>
        <strain evidence="5">Ploen Becks lab</strain>
    </source>
</reference>
<proteinExistence type="predicted"/>
<keyword evidence="1 3" id="KW-0853">WD repeat</keyword>
<feature type="repeat" description="WD" evidence="3">
    <location>
        <begin position="422"/>
        <end position="462"/>
    </location>
</feature>
<keyword evidence="6" id="KW-1185">Reference proteome</keyword>
<evidence type="ECO:0000256" key="3">
    <source>
        <dbReference type="PROSITE-ProRule" id="PRU00221"/>
    </source>
</evidence>
<sequence length="496" mass="57488">MDNIQIILPCGYTTDYKNLQTQSKTIECPVCESHFIDVEQCLNVPKNRLCVKSKLMEIECKKLLELRERYDSNKQKIKVNLTQNLDKIKQEIDERRQKLNENIDSAIDDYYMDLIDRIEKEKSKAKDLVDIKSNEFESQFENLDIKILSQEISIANLKKVDEFLNNIESMKKTFDCLISNVERGKEYRFIKSNENFNFKEFLGQVLPKPNFNYSLYRTLDNHTGHVYDLALIGQHTLLSASRDMEIKSWNIDTGDLIETFIGHTNTIFCITVINEELFATGSADNTIKIWNLNFNECLKTLEGHSKWVFKLITFKSDKIISASYDMTIKIWDYENELCLNTLLGHVSIIRNIELLNDELLVSSSFDKDIKIWDINSGQKLKNIDCQTLIYSSIVLDKNIIATGSLETIRIWNIDSGECIQKFYGHNDIVFQLKKYGENHLISCSYDGSIRIWDLVSKCCVKTIDGELNPCLSLLITDDYEIFCGKESGLIKSWKLS</sequence>
<dbReference type="PROSITE" id="PS50082">
    <property type="entry name" value="WD_REPEATS_2"/>
    <property type="match status" value="5"/>
</dbReference>
<name>A0A814I2N7_9BILA</name>
<dbReference type="PRINTS" id="PR00320">
    <property type="entry name" value="GPROTEINBRPT"/>
</dbReference>
<dbReference type="InterPro" id="IPR015943">
    <property type="entry name" value="WD40/YVTN_repeat-like_dom_sf"/>
</dbReference>
<dbReference type="Proteomes" id="UP000663879">
    <property type="component" value="Unassembled WGS sequence"/>
</dbReference>
<feature type="repeat" description="WD" evidence="3">
    <location>
        <begin position="219"/>
        <end position="259"/>
    </location>
</feature>
<feature type="repeat" description="WD" evidence="3">
    <location>
        <begin position="260"/>
        <end position="300"/>
    </location>
</feature>
<dbReference type="PROSITE" id="PS50294">
    <property type="entry name" value="WD_REPEATS_REGION"/>
    <property type="match status" value="3"/>
</dbReference>
<protein>
    <submittedName>
        <fullName evidence="5">Uncharacterized protein</fullName>
    </submittedName>
</protein>
<dbReference type="PANTHER" id="PTHR19848">
    <property type="entry name" value="WD40 REPEAT PROTEIN"/>
    <property type="match status" value="1"/>
</dbReference>
<comment type="caution">
    <text evidence="5">The sequence shown here is derived from an EMBL/GenBank/DDBJ whole genome shotgun (WGS) entry which is preliminary data.</text>
</comment>
<dbReference type="InterPro" id="IPR020472">
    <property type="entry name" value="WD40_PAC1"/>
</dbReference>
<dbReference type="InterPro" id="IPR036322">
    <property type="entry name" value="WD40_repeat_dom_sf"/>
</dbReference>
<dbReference type="EMBL" id="CAJNOC010004333">
    <property type="protein sequence ID" value="CAF1017906.1"/>
    <property type="molecule type" value="Genomic_DNA"/>
</dbReference>
<dbReference type="Pfam" id="PF00400">
    <property type="entry name" value="WD40"/>
    <property type="match status" value="5"/>
</dbReference>
<keyword evidence="2" id="KW-0677">Repeat</keyword>
<dbReference type="PROSITE" id="PS00678">
    <property type="entry name" value="WD_REPEATS_1"/>
    <property type="match status" value="3"/>
</dbReference>
<dbReference type="InterPro" id="IPR019775">
    <property type="entry name" value="WD40_repeat_CS"/>
</dbReference>
<feature type="repeat" description="WD" evidence="3">
    <location>
        <begin position="342"/>
        <end position="382"/>
    </location>
</feature>
<dbReference type="InterPro" id="IPR001680">
    <property type="entry name" value="WD40_rpt"/>
</dbReference>
<dbReference type="SUPFAM" id="SSF50978">
    <property type="entry name" value="WD40 repeat-like"/>
    <property type="match status" value="1"/>
</dbReference>
<feature type="coiled-coil region" evidence="4">
    <location>
        <begin position="78"/>
        <end position="135"/>
    </location>
</feature>
<gene>
    <name evidence="5" type="ORF">OXX778_LOCUS17226</name>
</gene>
<dbReference type="PANTHER" id="PTHR19848:SF8">
    <property type="entry name" value="F-BOX AND WD REPEAT DOMAIN CONTAINING 7"/>
    <property type="match status" value="1"/>
</dbReference>